<dbReference type="PANTHER" id="PTHR33659:SF6">
    <property type="entry name" value="ARABINOGALACTAN PEPTIDE"/>
    <property type="match status" value="1"/>
</dbReference>
<dbReference type="OMA" id="VCTFKAM"/>
<dbReference type="PANTHER" id="PTHR33659">
    <property type="entry name" value="PROTEIN, PUTATIVE-RELATED-RELATED"/>
    <property type="match status" value="1"/>
</dbReference>
<accession>A0A2C9V8B5</accession>
<feature type="chain" id="PRO_5013061905" evidence="2">
    <location>
        <begin position="27"/>
        <end position="66"/>
    </location>
</feature>
<dbReference type="Gramene" id="Manes.10G144900.1.v8.1">
    <property type="protein sequence ID" value="Manes.10G144900.1.v8.1.CDS.1"/>
    <property type="gene ID" value="Manes.10G144900.v8.1"/>
</dbReference>
<keyword evidence="2" id="KW-0732">Signal</keyword>
<keyword evidence="1" id="KW-1133">Transmembrane helix</keyword>
<keyword evidence="1" id="KW-0812">Transmembrane</keyword>
<comment type="caution">
    <text evidence="3">The sequence shown here is derived from an EMBL/GenBank/DDBJ whole genome shotgun (WGS) entry which is preliminary data.</text>
</comment>
<name>A0A2C9V8B5_MANES</name>
<feature type="transmembrane region" description="Helical" evidence="1">
    <location>
        <begin position="42"/>
        <end position="64"/>
    </location>
</feature>
<dbReference type="EMBL" id="CM004396">
    <property type="protein sequence ID" value="OAY40046.1"/>
    <property type="molecule type" value="Genomic_DNA"/>
</dbReference>
<keyword evidence="1" id="KW-0472">Membrane</keyword>
<evidence type="ECO:0000256" key="2">
    <source>
        <dbReference type="SAM" id="SignalP"/>
    </source>
</evidence>
<evidence type="ECO:0000313" key="4">
    <source>
        <dbReference type="Proteomes" id="UP000091857"/>
    </source>
</evidence>
<gene>
    <name evidence="3" type="ORF">MANES_10G144900v8</name>
</gene>
<sequence length="66" mass="6763">MAQMSSFKALVSAILVVAMLFASVDAQEFAPAPAPAMDKGAAYSVGISGAMICSSLLLCLVAFLKH</sequence>
<evidence type="ECO:0000313" key="3">
    <source>
        <dbReference type="EMBL" id="OAY40046.1"/>
    </source>
</evidence>
<proteinExistence type="predicted"/>
<evidence type="ECO:0000256" key="1">
    <source>
        <dbReference type="SAM" id="Phobius"/>
    </source>
</evidence>
<feature type="signal peptide" evidence="2">
    <location>
        <begin position="1"/>
        <end position="26"/>
    </location>
</feature>
<dbReference type="AlphaFoldDB" id="A0A2C9V8B5"/>
<keyword evidence="4" id="KW-1185">Reference proteome</keyword>
<organism evidence="3 4">
    <name type="scientific">Manihot esculenta</name>
    <name type="common">Cassava</name>
    <name type="synonym">Jatropha manihot</name>
    <dbReference type="NCBI Taxonomy" id="3983"/>
    <lineage>
        <taxon>Eukaryota</taxon>
        <taxon>Viridiplantae</taxon>
        <taxon>Streptophyta</taxon>
        <taxon>Embryophyta</taxon>
        <taxon>Tracheophyta</taxon>
        <taxon>Spermatophyta</taxon>
        <taxon>Magnoliopsida</taxon>
        <taxon>eudicotyledons</taxon>
        <taxon>Gunneridae</taxon>
        <taxon>Pentapetalae</taxon>
        <taxon>rosids</taxon>
        <taxon>fabids</taxon>
        <taxon>Malpighiales</taxon>
        <taxon>Euphorbiaceae</taxon>
        <taxon>Crotonoideae</taxon>
        <taxon>Manihoteae</taxon>
        <taxon>Manihot</taxon>
    </lineage>
</organism>
<protein>
    <submittedName>
        <fullName evidence="3">Uncharacterized protein</fullName>
    </submittedName>
</protein>
<dbReference type="Proteomes" id="UP000091857">
    <property type="component" value="Chromosome 10"/>
</dbReference>
<reference evidence="4" key="1">
    <citation type="journal article" date="2016" name="Nat. Biotechnol.">
        <title>Sequencing wild and cultivated cassava and related species reveals extensive interspecific hybridization and genetic diversity.</title>
        <authorList>
            <person name="Bredeson J.V."/>
            <person name="Lyons J.B."/>
            <person name="Prochnik S.E."/>
            <person name="Wu G.A."/>
            <person name="Ha C.M."/>
            <person name="Edsinger-Gonzales E."/>
            <person name="Grimwood J."/>
            <person name="Schmutz J."/>
            <person name="Rabbi I.Y."/>
            <person name="Egesi C."/>
            <person name="Nauluvula P."/>
            <person name="Lebot V."/>
            <person name="Ndunguru J."/>
            <person name="Mkamilo G."/>
            <person name="Bart R.S."/>
            <person name="Setter T.L."/>
            <person name="Gleadow R.M."/>
            <person name="Kulakow P."/>
            <person name="Ferguson M.E."/>
            <person name="Rounsley S."/>
            <person name="Rokhsar D.S."/>
        </authorList>
    </citation>
    <scope>NUCLEOTIDE SEQUENCE [LARGE SCALE GENOMIC DNA]</scope>
    <source>
        <strain evidence="4">cv. AM560-2</strain>
    </source>
</reference>